<keyword evidence="3" id="KW-1185">Reference proteome</keyword>
<reference evidence="2" key="1">
    <citation type="submission" date="2022-01" db="EMBL/GenBank/DDBJ databases">
        <authorList>
            <person name="King R."/>
        </authorList>
    </citation>
    <scope>NUCLEOTIDE SEQUENCE</scope>
</reference>
<feature type="compositionally biased region" description="Basic and acidic residues" evidence="1">
    <location>
        <begin position="77"/>
        <end position="93"/>
    </location>
</feature>
<evidence type="ECO:0000313" key="2">
    <source>
        <dbReference type="EMBL" id="CAH1388780.1"/>
    </source>
</evidence>
<dbReference type="AlphaFoldDB" id="A0A9P0E2F0"/>
<dbReference type="EMBL" id="OV725077">
    <property type="protein sequence ID" value="CAH1388780.1"/>
    <property type="molecule type" value="Genomic_DNA"/>
</dbReference>
<sequence length="160" mass="18047">MHVPDPCTHRRASKTLRRGWPSRLAALDTTSLQSISTRLQIFRLLNYATSCHARRGIGTPALRSSSTSTDRFPKKLRFENKLKEERNGGRECRPSSPLPPTSSPDLIVSWAANSRQLIDTDLYPNIYNLVQQDQRHEIKVSDLWAEDDVMDGQASGEESA</sequence>
<feature type="region of interest" description="Disordered" evidence="1">
    <location>
        <begin position="77"/>
        <end position="104"/>
    </location>
</feature>
<proteinExistence type="predicted"/>
<gene>
    <name evidence="2" type="ORF">NEZAVI_LOCUS318</name>
</gene>
<protein>
    <submittedName>
        <fullName evidence="2">Uncharacterized protein</fullName>
    </submittedName>
</protein>
<accession>A0A9P0E2F0</accession>
<evidence type="ECO:0000256" key="1">
    <source>
        <dbReference type="SAM" id="MobiDB-lite"/>
    </source>
</evidence>
<dbReference type="Proteomes" id="UP001152798">
    <property type="component" value="Chromosome 1"/>
</dbReference>
<evidence type="ECO:0000313" key="3">
    <source>
        <dbReference type="Proteomes" id="UP001152798"/>
    </source>
</evidence>
<organism evidence="2 3">
    <name type="scientific">Nezara viridula</name>
    <name type="common">Southern green stink bug</name>
    <name type="synonym">Cimex viridulus</name>
    <dbReference type="NCBI Taxonomy" id="85310"/>
    <lineage>
        <taxon>Eukaryota</taxon>
        <taxon>Metazoa</taxon>
        <taxon>Ecdysozoa</taxon>
        <taxon>Arthropoda</taxon>
        <taxon>Hexapoda</taxon>
        <taxon>Insecta</taxon>
        <taxon>Pterygota</taxon>
        <taxon>Neoptera</taxon>
        <taxon>Paraneoptera</taxon>
        <taxon>Hemiptera</taxon>
        <taxon>Heteroptera</taxon>
        <taxon>Panheteroptera</taxon>
        <taxon>Pentatomomorpha</taxon>
        <taxon>Pentatomoidea</taxon>
        <taxon>Pentatomidae</taxon>
        <taxon>Pentatominae</taxon>
        <taxon>Nezara</taxon>
    </lineage>
</organism>
<name>A0A9P0E2F0_NEZVI</name>